<protein>
    <submittedName>
        <fullName evidence="1">Intein-encoded DNA endonuclease-like protein</fullName>
    </submittedName>
</protein>
<gene>
    <name evidence="1" type="ORF">JOC94_002366</name>
</gene>
<organism evidence="1 2">
    <name type="scientific">Siminovitchia thermophila</name>
    <dbReference type="NCBI Taxonomy" id="1245522"/>
    <lineage>
        <taxon>Bacteria</taxon>
        <taxon>Bacillati</taxon>
        <taxon>Bacillota</taxon>
        <taxon>Bacilli</taxon>
        <taxon>Bacillales</taxon>
        <taxon>Bacillaceae</taxon>
        <taxon>Siminovitchia</taxon>
    </lineage>
</organism>
<reference evidence="1 2" key="1">
    <citation type="submission" date="2021-01" db="EMBL/GenBank/DDBJ databases">
        <title>Genomic Encyclopedia of Type Strains, Phase IV (KMG-IV): sequencing the most valuable type-strain genomes for metagenomic binning, comparative biology and taxonomic classification.</title>
        <authorList>
            <person name="Goeker M."/>
        </authorList>
    </citation>
    <scope>NUCLEOTIDE SEQUENCE [LARGE SCALE GENOMIC DNA]</scope>
    <source>
        <strain evidence="1 2">DSM 105453</strain>
    </source>
</reference>
<evidence type="ECO:0000313" key="1">
    <source>
        <dbReference type="EMBL" id="MBM7715379.1"/>
    </source>
</evidence>
<proteinExistence type="predicted"/>
<dbReference type="Proteomes" id="UP000823485">
    <property type="component" value="Unassembled WGS sequence"/>
</dbReference>
<dbReference type="EMBL" id="JAFBFH010000014">
    <property type="protein sequence ID" value="MBM7715379.1"/>
    <property type="molecule type" value="Genomic_DNA"/>
</dbReference>
<sequence>MTQIHKSKEEKLNWFKEVLERDYIDSHDNPMLYISEDDVRWLMNEVSKAKSLEVMKQELIELAQAYRAGHIGEMTDSFLVDEVLAVLMRNRAD</sequence>
<name>A0ABS2R700_9BACI</name>
<keyword evidence="2" id="KW-1185">Reference proteome</keyword>
<dbReference type="RefSeq" id="WP_205179392.1">
    <property type="nucleotide sequence ID" value="NZ_JAFBFH010000014.1"/>
</dbReference>
<evidence type="ECO:0000313" key="2">
    <source>
        <dbReference type="Proteomes" id="UP000823485"/>
    </source>
</evidence>
<comment type="caution">
    <text evidence="1">The sequence shown here is derived from an EMBL/GenBank/DDBJ whole genome shotgun (WGS) entry which is preliminary data.</text>
</comment>
<accession>A0ABS2R700</accession>